<proteinExistence type="predicted"/>
<dbReference type="OrthoDB" id="6929012at2759"/>
<sequence>MELYIIQGPTALESTNAYMHKDLAKVWAKYCFPNEDWTSDQSLYKLYNQNKFLCGKHFNDSSFTSSERIRLHKFAIPTDAQDILAQMRLEVQASTSQCYSISAELSAECNTQSPTVTKVILNYVLHELEI</sequence>
<dbReference type="Proteomes" id="UP000838878">
    <property type="component" value="Chromosome 9"/>
</dbReference>
<evidence type="ECO:0000313" key="1">
    <source>
        <dbReference type="EMBL" id="CAH0731380.1"/>
    </source>
</evidence>
<dbReference type="AlphaFoldDB" id="A0A8J9VZM0"/>
<organism evidence="1 2">
    <name type="scientific">Brenthis ino</name>
    <name type="common">lesser marbled fritillary</name>
    <dbReference type="NCBI Taxonomy" id="405034"/>
    <lineage>
        <taxon>Eukaryota</taxon>
        <taxon>Metazoa</taxon>
        <taxon>Ecdysozoa</taxon>
        <taxon>Arthropoda</taxon>
        <taxon>Hexapoda</taxon>
        <taxon>Insecta</taxon>
        <taxon>Pterygota</taxon>
        <taxon>Neoptera</taxon>
        <taxon>Endopterygota</taxon>
        <taxon>Lepidoptera</taxon>
        <taxon>Glossata</taxon>
        <taxon>Ditrysia</taxon>
        <taxon>Papilionoidea</taxon>
        <taxon>Nymphalidae</taxon>
        <taxon>Heliconiinae</taxon>
        <taxon>Argynnini</taxon>
        <taxon>Brenthis</taxon>
    </lineage>
</organism>
<evidence type="ECO:0000313" key="2">
    <source>
        <dbReference type="Proteomes" id="UP000838878"/>
    </source>
</evidence>
<protein>
    <recommendedName>
        <fullName evidence="3">THAP-type domain-containing protein</fullName>
    </recommendedName>
</protein>
<accession>A0A8J9VZM0</accession>
<keyword evidence="2" id="KW-1185">Reference proteome</keyword>
<reference evidence="1" key="1">
    <citation type="submission" date="2021-12" db="EMBL/GenBank/DDBJ databases">
        <authorList>
            <person name="Martin H S."/>
        </authorList>
    </citation>
    <scope>NUCLEOTIDE SEQUENCE</scope>
</reference>
<evidence type="ECO:0008006" key="3">
    <source>
        <dbReference type="Google" id="ProtNLM"/>
    </source>
</evidence>
<gene>
    <name evidence="1" type="ORF">BINO364_LOCUS16259</name>
</gene>
<name>A0A8J9VZM0_9NEOP</name>
<feature type="non-terminal residue" evidence="1">
    <location>
        <position position="130"/>
    </location>
</feature>
<dbReference type="EMBL" id="OV170229">
    <property type="protein sequence ID" value="CAH0731380.1"/>
    <property type="molecule type" value="Genomic_DNA"/>
</dbReference>